<keyword evidence="1" id="KW-0472">Membrane</keyword>
<feature type="transmembrane region" description="Helical" evidence="1">
    <location>
        <begin position="6"/>
        <end position="28"/>
    </location>
</feature>
<proteinExistence type="predicted"/>
<dbReference type="AlphaFoldDB" id="A0A5N7CA85"/>
<dbReference type="EMBL" id="ML735252">
    <property type="protein sequence ID" value="KAE8390737.1"/>
    <property type="molecule type" value="Genomic_DNA"/>
</dbReference>
<name>A0A5N7CA85_PETAA</name>
<evidence type="ECO:0000256" key="1">
    <source>
        <dbReference type="SAM" id="Phobius"/>
    </source>
</evidence>
<keyword evidence="1" id="KW-0812">Transmembrane</keyword>
<organism evidence="2">
    <name type="scientific">Petromyces alliaceus</name>
    <name type="common">Aspergillus alliaceus</name>
    <dbReference type="NCBI Taxonomy" id="209559"/>
    <lineage>
        <taxon>Eukaryota</taxon>
        <taxon>Fungi</taxon>
        <taxon>Dikarya</taxon>
        <taxon>Ascomycota</taxon>
        <taxon>Pezizomycotina</taxon>
        <taxon>Eurotiomycetes</taxon>
        <taxon>Eurotiomycetidae</taxon>
        <taxon>Eurotiales</taxon>
        <taxon>Aspergillaceae</taxon>
        <taxon>Aspergillus</taxon>
        <taxon>Aspergillus subgen. Circumdati</taxon>
    </lineage>
</organism>
<dbReference type="Proteomes" id="UP000326877">
    <property type="component" value="Unassembled WGS sequence"/>
</dbReference>
<protein>
    <submittedName>
        <fullName evidence="2">Uncharacterized protein</fullName>
    </submittedName>
</protein>
<reference evidence="2" key="1">
    <citation type="submission" date="2019-04" db="EMBL/GenBank/DDBJ databases">
        <title>Friends and foes A comparative genomics studyof 23 Aspergillus species from section Flavi.</title>
        <authorList>
            <consortium name="DOE Joint Genome Institute"/>
            <person name="Kjaerbolling I."/>
            <person name="Vesth T."/>
            <person name="Frisvad J.C."/>
            <person name="Nybo J.L."/>
            <person name="Theobald S."/>
            <person name="Kildgaard S."/>
            <person name="Isbrandt T."/>
            <person name="Kuo A."/>
            <person name="Sato A."/>
            <person name="Lyhne E.K."/>
            <person name="Kogle M.E."/>
            <person name="Wiebenga A."/>
            <person name="Kun R.S."/>
            <person name="Lubbers R.J."/>
            <person name="Makela M.R."/>
            <person name="Barry K."/>
            <person name="Chovatia M."/>
            <person name="Clum A."/>
            <person name="Daum C."/>
            <person name="Haridas S."/>
            <person name="He G."/>
            <person name="LaButti K."/>
            <person name="Lipzen A."/>
            <person name="Mondo S."/>
            <person name="Riley R."/>
            <person name="Salamov A."/>
            <person name="Simmons B.A."/>
            <person name="Magnuson J.K."/>
            <person name="Henrissat B."/>
            <person name="Mortensen U.H."/>
            <person name="Larsen T.O."/>
            <person name="Devries R.P."/>
            <person name="Grigoriev I.V."/>
            <person name="Machida M."/>
            <person name="Baker S.E."/>
            <person name="Andersen M.R."/>
        </authorList>
    </citation>
    <scope>NUCLEOTIDE SEQUENCE [LARGE SCALE GENOMIC DNA]</scope>
    <source>
        <strain evidence="2">IBT 14317</strain>
    </source>
</reference>
<evidence type="ECO:0000313" key="2">
    <source>
        <dbReference type="EMBL" id="KAE8390737.1"/>
    </source>
</evidence>
<keyword evidence="1" id="KW-1133">Transmembrane helix</keyword>
<sequence length="64" mass="7156">MGIGIAGLMFMPIRIGALVACLLAVWYVSMLRKAQARHVRWSSNEENRRLHVWVLPSSSFPSSG</sequence>
<accession>A0A5N7CA85</accession>
<gene>
    <name evidence="2" type="ORF">BDV23DRAFT_154770</name>
</gene>